<sequence length="183" mass="20979">MEATSKRKMNEAGQKVVTRLLYTLKNKFVEAALEDIVMLLPRYQDSLKKMKETGYKVVGYARKSKVFVSPNSSAGDPFNKRDEKKAIEIMSQIIADGDTQDMLRYISDKEKKIVLVAIDYAGLTTNCEDLKSFLSTYSSIKEVVIDHILSKNKVRMYTSGELLNDEKKLKEFECRKNCLQRSK</sequence>
<comment type="caution">
    <text evidence="1">The sequence shown here is derived from an EMBL/GenBank/DDBJ whole genome shotgun (WGS) entry which is preliminary data.</text>
</comment>
<protein>
    <submittedName>
        <fullName evidence="1">Uncharacterized protein</fullName>
    </submittedName>
</protein>
<keyword evidence="2" id="KW-1185">Reference proteome</keyword>
<proteinExistence type="predicted"/>
<accession>A0A9P7BX93</accession>
<reference evidence="1" key="1">
    <citation type="journal article" date="2020" name="Microb. Genom.">
        <title>Genetic diversity of clinical and environmental Mucorales isolates obtained from an investigation of mucormycosis cases among solid organ transplant recipients.</title>
        <authorList>
            <person name="Nguyen M.H."/>
            <person name="Kaul D."/>
            <person name="Muto C."/>
            <person name="Cheng S.J."/>
            <person name="Richter R.A."/>
            <person name="Bruno V.M."/>
            <person name="Liu G."/>
            <person name="Beyhan S."/>
            <person name="Sundermann A.J."/>
            <person name="Mounaud S."/>
            <person name="Pasculle A.W."/>
            <person name="Nierman W.C."/>
            <person name="Driscoll E."/>
            <person name="Cumbie R."/>
            <person name="Clancy C.J."/>
            <person name="Dupont C.L."/>
        </authorList>
    </citation>
    <scope>NUCLEOTIDE SEQUENCE</scope>
    <source>
        <strain evidence="1">GL11</strain>
    </source>
</reference>
<evidence type="ECO:0000313" key="2">
    <source>
        <dbReference type="Proteomes" id="UP000716291"/>
    </source>
</evidence>
<dbReference type="EMBL" id="JAANQT010000088">
    <property type="protein sequence ID" value="KAG1314755.1"/>
    <property type="molecule type" value="Genomic_DNA"/>
</dbReference>
<dbReference type="OrthoDB" id="2275636at2759"/>
<name>A0A9P7BX93_RHIOR</name>
<gene>
    <name evidence="1" type="ORF">G6F64_001205</name>
</gene>
<organism evidence="1 2">
    <name type="scientific">Rhizopus oryzae</name>
    <name type="common">Mucormycosis agent</name>
    <name type="synonym">Rhizopus arrhizus var. delemar</name>
    <dbReference type="NCBI Taxonomy" id="64495"/>
    <lineage>
        <taxon>Eukaryota</taxon>
        <taxon>Fungi</taxon>
        <taxon>Fungi incertae sedis</taxon>
        <taxon>Mucoromycota</taxon>
        <taxon>Mucoromycotina</taxon>
        <taxon>Mucoromycetes</taxon>
        <taxon>Mucorales</taxon>
        <taxon>Mucorineae</taxon>
        <taxon>Rhizopodaceae</taxon>
        <taxon>Rhizopus</taxon>
    </lineage>
</organism>
<dbReference type="AlphaFoldDB" id="A0A9P7BX93"/>
<dbReference type="Proteomes" id="UP000716291">
    <property type="component" value="Unassembled WGS sequence"/>
</dbReference>
<evidence type="ECO:0000313" key="1">
    <source>
        <dbReference type="EMBL" id="KAG1314755.1"/>
    </source>
</evidence>